<feature type="binding site" evidence="7">
    <location>
        <position position="227"/>
    </location>
    <ligand>
        <name>L-aspartate</name>
        <dbReference type="ChEBI" id="CHEBI:29991"/>
    </ligand>
</feature>
<dbReference type="PRINTS" id="PR01042">
    <property type="entry name" value="TRNASYNTHASP"/>
</dbReference>
<dbReference type="GO" id="GO:0004815">
    <property type="term" value="F:aspartate-tRNA ligase activity"/>
    <property type="evidence" value="ECO:0007669"/>
    <property type="project" value="UniProtKB-UniRule"/>
</dbReference>
<dbReference type="OrthoDB" id="9802326at2"/>
<dbReference type="PROSITE" id="PS50862">
    <property type="entry name" value="AA_TRNA_LIGASE_II"/>
    <property type="match status" value="1"/>
</dbReference>
<dbReference type="InterPro" id="IPR012340">
    <property type="entry name" value="NA-bd_OB-fold"/>
</dbReference>
<dbReference type="InterPro" id="IPR045864">
    <property type="entry name" value="aa-tRNA-synth_II/BPL/LPL"/>
</dbReference>
<name>B0VER9_CLOAI</name>
<comment type="subunit">
    <text evidence="7">Homodimer.</text>
</comment>
<dbReference type="Proteomes" id="UP000002019">
    <property type="component" value="Chromosome"/>
</dbReference>
<keyword evidence="2 7" id="KW-0436">Ligase</keyword>
<dbReference type="Gene3D" id="2.40.50.140">
    <property type="entry name" value="Nucleic acid-binding proteins"/>
    <property type="match status" value="1"/>
</dbReference>
<feature type="binding site" evidence="7">
    <location>
        <begin position="227"/>
        <end position="229"/>
    </location>
    <ligand>
        <name>ATP</name>
        <dbReference type="ChEBI" id="CHEBI:30616"/>
    </ligand>
</feature>
<dbReference type="KEGG" id="caci:CLOAM1540"/>
<dbReference type="GO" id="GO:0006422">
    <property type="term" value="P:aspartyl-tRNA aminoacylation"/>
    <property type="evidence" value="ECO:0007669"/>
    <property type="project" value="UniProtKB-UniRule"/>
</dbReference>
<sequence length="593" mass="67501">MLDNLGNLTRTHYCGNLNTEHIGQEVTVMGWVNKRRDLGGLIFIDLRDVKGILQVVIRPEKPEIFAKAEKVRNEYVIAVRGKICARTEPNINPNLPTGKIELEAEEFYILNDAQPLPVQFSEVAMAEEDLRLTYRYLDLRRPKLQKIIITRHRIMQIIREFLNNEGFYEIETPILMKSTPEGARDYLVPSRMQPGKFYALPQSPQMFKQLLMIAGLDRYYQIARCFRDEDLRADRQPEFTQLDIELSFVSQAQIFDLIERLFAKLFQEVLGYNLSVPFPVIPYAEAMENYGCDKPDIRFEMKLFDISNIVKNSGFNVFSAALKNGGVVKAIAIPKAADFSRKQQDELVELAKHLGGKGIAFAKVTENGLEGGISKFLSPEEAEAIIQATQAQKNDLLAFAADNYEMVSKVLAGIRNFLAPQLNLIPENSFAFCWITDFPLFTKNLETGKWEPAHHMFTLPKEEHIPYLDIPEKIGEIIGQLYDLVCNGVELSSGSIRCHRYDIQKKIFDILGFSEEELQKRFGFFLEALKYGTPPHGGIAPGLDRLVMIMTGAESIRDVIAFPKTLKATDLMSQAPSEVDEQQWKDLHLQPIK</sequence>
<evidence type="ECO:0000256" key="2">
    <source>
        <dbReference type="ARBA" id="ARBA00022598"/>
    </source>
</evidence>
<dbReference type="Pfam" id="PF01336">
    <property type="entry name" value="tRNA_anti-codon"/>
    <property type="match status" value="1"/>
</dbReference>
<dbReference type="HAMAP" id="MF_00044">
    <property type="entry name" value="Asp_tRNA_synth_type1"/>
    <property type="match status" value="1"/>
</dbReference>
<dbReference type="Pfam" id="PF00152">
    <property type="entry name" value="tRNA-synt_2"/>
    <property type="match status" value="1"/>
</dbReference>
<evidence type="ECO:0000313" key="10">
    <source>
        <dbReference type="Proteomes" id="UP000002019"/>
    </source>
</evidence>
<dbReference type="NCBIfam" id="TIGR00459">
    <property type="entry name" value="aspS_bact"/>
    <property type="match status" value="1"/>
</dbReference>
<dbReference type="InterPro" id="IPR047089">
    <property type="entry name" value="Asp-tRNA-ligase_1_N"/>
</dbReference>
<dbReference type="RefSeq" id="WP_015425245.1">
    <property type="nucleotide sequence ID" value="NC_020449.1"/>
</dbReference>
<evidence type="ECO:0000256" key="5">
    <source>
        <dbReference type="ARBA" id="ARBA00022917"/>
    </source>
</evidence>
<dbReference type="InterPro" id="IPR004524">
    <property type="entry name" value="Asp-tRNA-ligase_1"/>
</dbReference>
<dbReference type="InterPro" id="IPR047090">
    <property type="entry name" value="AspRS_core"/>
</dbReference>
<evidence type="ECO:0000256" key="1">
    <source>
        <dbReference type="ARBA" id="ARBA00006303"/>
    </source>
</evidence>
<evidence type="ECO:0000256" key="7">
    <source>
        <dbReference type="HAMAP-Rule" id="MF_00044"/>
    </source>
</evidence>
<dbReference type="InterPro" id="IPR002312">
    <property type="entry name" value="Asp/Asn-tRNA-synth_IIb"/>
</dbReference>
<dbReference type="CDD" id="cd00777">
    <property type="entry name" value="AspRS_core"/>
    <property type="match status" value="1"/>
</dbReference>
<feature type="domain" description="Aminoacyl-transfer RNA synthetases class-II family profile" evidence="8">
    <location>
        <begin position="151"/>
        <end position="563"/>
    </location>
</feature>
<evidence type="ECO:0000259" key="8">
    <source>
        <dbReference type="PROSITE" id="PS50862"/>
    </source>
</evidence>
<dbReference type="InterPro" id="IPR029351">
    <property type="entry name" value="GAD_dom"/>
</dbReference>
<dbReference type="AlphaFoldDB" id="B0VER9"/>
<keyword evidence="10" id="KW-1185">Reference proteome</keyword>
<keyword evidence="5 7" id="KW-0648">Protein biosynthesis</keyword>
<accession>B0VER9</accession>
<proteinExistence type="inferred from homology"/>
<dbReference type="InterPro" id="IPR004364">
    <property type="entry name" value="Aa-tRNA-synt_II"/>
</dbReference>
<dbReference type="GO" id="GO:0005524">
    <property type="term" value="F:ATP binding"/>
    <property type="evidence" value="ECO:0007669"/>
    <property type="project" value="UniProtKB-UniRule"/>
</dbReference>
<dbReference type="EMBL" id="CU466930">
    <property type="protein sequence ID" value="CAO81387.1"/>
    <property type="molecule type" value="Genomic_DNA"/>
</dbReference>
<comment type="catalytic activity">
    <reaction evidence="7">
        <text>tRNA(Asp) + L-aspartate + ATP = L-aspartyl-tRNA(Asp) + AMP + diphosphate</text>
        <dbReference type="Rhea" id="RHEA:19649"/>
        <dbReference type="Rhea" id="RHEA-COMP:9660"/>
        <dbReference type="Rhea" id="RHEA-COMP:9678"/>
        <dbReference type="ChEBI" id="CHEBI:29991"/>
        <dbReference type="ChEBI" id="CHEBI:30616"/>
        <dbReference type="ChEBI" id="CHEBI:33019"/>
        <dbReference type="ChEBI" id="CHEBI:78442"/>
        <dbReference type="ChEBI" id="CHEBI:78516"/>
        <dbReference type="ChEBI" id="CHEBI:456215"/>
        <dbReference type="EC" id="6.1.1.12"/>
    </reaction>
</comment>
<gene>
    <name evidence="7 9" type="primary">aspS</name>
    <name evidence="9" type="ordered locus">CLOAM1540</name>
</gene>
<comment type="subcellular location">
    <subcellularLocation>
        <location evidence="7">Cytoplasm</location>
    </subcellularLocation>
</comment>
<keyword evidence="7" id="KW-0963">Cytoplasm</keyword>
<feature type="binding site" evidence="7">
    <location>
        <position position="236"/>
    </location>
    <ligand>
        <name>ATP</name>
        <dbReference type="ChEBI" id="CHEBI:30616"/>
    </ligand>
</feature>
<evidence type="ECO:0000256" key="6">
    <source>
        <dbReference type="ARBA" id="ARBA00023146"/>
    </source>
</evidence>
<comment type="function">
    <text evidence="7">Catalyzes the attachment of L-aspartate to tRNA(Asp) in a two-step reaction: L-aspartate is first activated by ATP to form Asp-AMP and then transferred to the acceptor end of tRNA(Asp).</text>
</comment>
<dbReference type="NCBIfam" id="NF001750">
    <property type="entry name" value="PRK00476.1"/>
    <property type="match status" value="1"/>
</dbReference>
<dbReference type="eggNOG" id="COG0173">
    <property type="taxonomic scope" value="Bacteria"/>
</dbReference>
<dbReference type="SUPFAM" id="SSF55681">
    <property type="entry name" value="Class II aaRS and biotin synthetases"/>
    <property type="match status" value="1"/>
</dbReference>
<protein>
    <recommendedName>
        <fullName evidence="7">Aspartate--tRNA ligase</fullName>
        <ecNumber evidence="7">6.1.1.12</ecNumber>
    </recommendedName>
    <alternativeName>
        <fullName evidence="7">Aspartyl-tRNA synthetase</fullName>
        <shortName evidence="7">AspRS</shortName>
    </alternativeName>
</protein>
<dbReference type="EC" id="6.1.1.12" evidence="7"/>
<feature type="binding site" evidence="7">
    <location>
        <position position="497"/>
    </location>
    <ligand>
        <name>L-aspartate</name>
        <dbReference type="ChEBI" id="CHEBI:29991"/>
    </ligand>
</feature>
<dbReference type="SUPFAM" id="SSF50249">
    <property type="entry name" value="Nucleic acid-binding proteins"/>
    <property type="match status" value="1"/>
</dbReference>
<dbReference type="PANTHER" id="PTHR22594:SF5">
    <property type="entry name" value="ASPARTATE--TRNA LIGASE, MITOCHONDRIAL"/>
    <property type="match status" value="1"/>
</dbReference>
<evidence type="ECO:0000256" key="4">
    <source>
        <dbReference type="ARBA" id="ARBA00022840"/>
    </source>
</evidence>
<feature type="binding site" evidence="7">
    <location>
        <position position="454"/>
    </location>
    <ligand>
        <name>L-aspartate</name>
        <dbReference type="ChEBI" id="CHEBI:29991"/>
    </ligand>
</feature>
<feature type="binding site" evidence="7">
    <location>
        <begin position="542"/>
        <end position="545"/>
    </location>
    <ligand>
        <name>ATP</name>
        <dbReference type="ChEBI" id="CHEBI:30616"/>
    </ligand>
</feature>
<dbReference type="CDD" id="cd04317">
    <property type="entry name" value="EcAspRS_like_N"/>
    <property type="match status" value="1"/>
</dbReference>
<keyword evidence="6 7" id="KW-0030">Aminoacyl-tRNA synthetase</keyword>
<dbReference type="Pfam" id="PF02938">
    <property type="entry name" value="GAD"/>
    <property type="match status" value="1"/>
</dbReference>
<dbReference type="SUPFAM" id="SSF55261">
    <property type="entry name" value="GAD domain-like"/>
    <property type="match status" value="1"/>
</dbReference>
<dbReference type="GO" id="GO:0005737">
    <property type="term" value="C:cytoplasm"/>
    <property type="evidence" value="ECO:0007669"/>
    <property type="project" value="UniProtKB-SubCell"/>
</dbReference>
<dbReference type="Gene3D" id="3.30.930.10">
    <property type="entry name" value="Bira Bifunctional Protein, Domain 2"/>
    <property type="match status" value="1"/>
</dbReference>
<dbReference type="InterPro" id="IPR006195">
    <property type="entry name" value="aa-tRNA-synth_II"/>
</dbReference>
<dbReference type="Gene3D" id="3.30.1360.30">
    <property type="entry name" value="GAD-like domain"/>
    <property type="match status" value="1"/>
</dbReference>
<evidence type="ECO:0000256" key="3">
    <source>
        <dbReference type="ARBA" id="ARBA00022741"/>
    </source>
</evidence>
<comment type="caution">
    <text evidence="7">Lacks conserved residue(s) required for the propagation of feature annotation.</text>
</comment>
<feature type="binding site" evidence="7">
    <location>
        <position position="181"/>
    </location>
    <ligand>
        <name>L-aspartate</name>
        <dbReference type="ChEBI" id="CHEBI:29991"/>
    </ligand>
</feature>
<comment type="similarity">
    <text evidence="1 7">Belongs to the class-II aminoacyl-tRNA synthetase family. Type 1 subfamily.</text>
</comment>
<dbReference type="HOGENOM" id="CLU_014330_3_2_0"/>
<keyword evidence="3 7" id="KW-0547">Nucleotide-binding</keyword>
<dbReference type="InterPro" id="IPR004115">
    <property type="entry name" value="GAD-like_sf"/>
</dbReference>
<dbReference type="PANTHER" id="PTHR22594">
    <property type="entry name" value="ASPARTYL/LYSYL-TRNA SYNTHETASE"/>
    <property type="match status" value="1"/>
</dbReference>
<dbReference type="STRING" id="459349.CLOAM1540"/>
<feature type="binding site" evidence="7">
    <location>
        <position position="490"/>
    </location>
    <ligand>
        <name>ATP</name>
        <dbReference type="ChEBI" id="CHEBI:30616"/>
    </ligand>
</feature>
<dbReference type="GO" id="GO:0003676">
    <property type="term" value="F:nucleic acid binding"/>
    <property type="evidence" value="ECO:0007669"/>
    <property type="project" value="InterPro"/>
</dbReference>
<feature type="region of interest" description="Aspartate" evidence="7">
    <location>
        <begin position="205"/>
        <end position="208"/>
    </location>
</feature>
<evidence type="ECO:0000313" key="9">
    <source>
        <dbReference type="EMBL" id="CAO81387.1"/>
    </source>
</evidence>
<dbReference type="InterPro" id="IPR004365">
    <property type="entry name" value="NA-bd_OB_tRNA"/>
</dbReference>
<organism evidence="9 10">
    <name type="scientific">Cloacimonas acidaminovorans (strain Evry)</name>
    <dbReference type="NCBI Taxonomy" id="459349"/>
    <lineage>
        <taxon>Bacteria</taxon>
        <taxon>Pseudomonadati</taxon>
        <taxon>Candidatus Cloacimonadota</taxon>
        <taxon>Candidatus Cloacimonadia</taxon>
        <taxon>Candidatus Cloacimonadales</taxon>
        <taxon>Candidatus Cloacimonadaceae</taxon>
        <taxon>Candidatus Cloacimonas</taxon>
    </lineage>
</organism>
<reference evidence="9 10" key="1">
    <citation type="journal article" date="2008" name="J. Bacteriol.">
        <title>'Candidatus Cloacamonas acidaminovorans': genome sequence reconstruction provides a first glimpse of a new bacterial division.</title>
        <authorList>
            <person name="Pelletier E."/>
            <person name="Kreimeyer A."/>
            <person name="Bocs S."/>
            <person name="Rouy Z."/>
            <person name="Gyapay G."/>
            <person name="Chouari R."/>
            <person name="Riviere D."/>
            <person name="Ganesan A."/>
            <person name="Daegelen P."/>
            <person name="Sghir A."/>
            <person name="Cohen G.N."/>
            <person name="Medigue C."/>
            <person name="Weissenbach J."/>
            <person name="Le Paslier D."/>
        </authorList>
    </citation>
    <scope>NUCLEOTIDE SEQUENCE [LARGE SCALE GENOMIC DNA]</scope>
    <source>
        <strain evidence="10">Evry</strain>
    </source>
</reference>
<keyword evidence="4 7" id="KW-0067">ATP-binding</keyword>